<dbReference type="GO" id="GO:0006310">
    <property type="term" value="P:DNA recombination"/>
    <property type="evidence" value="ECO:0007669"/>
    <property type="project" value="UniProtKB-KW"/>
</dbReference>
<dbReference type="InterPro" id="IPR050090">
    <property type="entry name" value="Tyrosine_recombinase_XerCD"/>
</dbReference>
<dbReference type="Proteomes" id="UP000316639">
    <property type="component" value="Unassembled WGS sequence"/>
</dbReference>
<dbReference type="Gene3D" id="1.10.443.10">
    <property type="entry name" value="Intergrase catalytic core"/>
    <property type="match status" value="1"/>
</dbReference>
<gene>
    <name evidence="5" type="ORF">FKR81_12600</name>
</gene>
<dbReference type="EMBL" id="VOBR01000007">
    <property type="protein sequence ID" value="TWP51702.1"/>
    <property type="molecule type" value="Genomic_DNA"/>
</dbReference>
<comment type="caution">
    <text evidence="5">The sequence shown here is derived from an EMBL/GenBank/DDBJ whole genome shotgun (WGS) entry which is preliminary data.</text>
</comment>
<dbReference type="InterPro" id="IPR011010">
    <property type="entry name" value="DNA_brk_join_enz"/>
</dbReference>
<dbReference type="Gene3D" id="1.10.150.130">
    <property type="match status" value="1"/>
</dbReference>
<dbReference type="InterPro" id="IPR028259">
    <property type="entry name" value="AP2-like_int_N"/>
</dbReference>
<keyword evidence="6" id="KW-1185">Reference proteome</keyword>
<dbReference type="InterPro" id="IPR013762">
    <property type="entry name" value="Integrase-like_cat_sf"/>
</dbReference>
<evidence type="ECO:0000256" key="1">
    <source>
        <dbReference type="ARBA" id="ARBA00022908"/>
    </source>
</evidence>
<dbReference type="PANTHER" id="PTHR30349">
    <property type="entry name" value="PHAGE INTEGRASE-RELATED"/>
    <property type="match status" value="1"/>
</dbReference>
<evidence type="ECO:0000259" key="4">
    <source>
        <dbReference type="PROSITE" id="PS51898"/>
    </source>
</evidence>
<dbReference type="AlphaFoldDB" id="A0A563EVV1"/>
<dbReference type="SUPFAM" id="SSF56349">
    <property type="entry name" value="DNA breaking-rejoining enzymes"/>
    <property type="match status" value="1"/>
</dbReference>
<dbReference type="InterPro" id="IPR004107">
    <property type="entry name" value="Integrase_SAM-like_N"/>
</dbReference>
<dbReference type="PANTHER" id="PTHR30349:SF91">
    <property type="entry name" value="INTA PROTEIN"/>
    <property type="match status" value="1"/>
</dbReference>
<keyword evidence="1" id="KW-0229">DNA integration</keyword>
<reference evidence="5 6" key="1">
    <citation type="submission" date="2019-07" db="EMBL/GenBank/DDBJ databases">
        <title>Lentzea xizangensis sp. nov., isolated from Qinghai-Tibetan Plateau Soils.</title>
        <authorList>
            <person name="Huang J."/>
        </authorList>
    </citation>
    <scope>NUCLEOTIDE SEQUENCE [LARGE SCALE GENOMIC DNA]</scope>
    <source>
        <strain evidence="5 6">FXJ1.1311</strain>
    </source>
</reference>
<dbReference type="Pfam" id="PF00589">
    <property type="entry name" value="Phage_integrase"/>
    <property type="match status" value="1"/>
</dbReference>
<organism evidence="5 6">
    <name type="scientific">Lentzea tibetensis</name>
    <dbReference type="NCBI Taxonomy" id="2591470"/>
    <lineage>
        <taxon>Bacteria</taxon>
        <taxon>Bacillati</taxon>
        <taxon>Actinomycetota</taxon>
        <taxon>Actinomycetes</taxon>
        <taxon>Pseudonocardiales</taxon>
        <taxon>Pseudonocardiaceae</taxon>
        <taxon>Lentzea</taxon>
    </lineage>
</organism>
<dbReference type="RefSeq" id="WP_146351311.1">
    <property type="nucleotide sequence ID" value="NZ_VOBR01000007.1"/>
</dbReference>
<dbReference type="GO" id="GO:0015074">
    <property type="term" value="P:DNA integration"/>
    <property type="evidence" value="ECO:0007669"/>
    <property type="project" value="UniProtKB-KW"/>
</dbReference>
<dbReference type="CDD" id="cd01189">
    <property type="entry name" value="INT_ICEBs1_C_like"/>
    <property type="match status" value="1"/>
</dbReference>
<name>A0A563EVV1_9PSEU</name>
<dbReference type="PROSITE" id="PS51898">
    <property type="entry name" value="TYR_RECOMBINASE"/>
    <property type="match status" value="1"/>
</dbReference>
<proteinExistence type="predicted"/>
<dbReference type="InterPro" id="IPR002104">
    <property type="entry name" value="Integrase_catalytic"/>
</dbReference>
<dbReference type="OrthoDB" id="4326943at2"/>
<feature type="domain" description="Tyr recombinase" evidence="4">
    <location>
        <begin position="235"/>
        <end position="432"/>
    </location>
</feature>
<evidence type="ECO:0000313" key="5">
    <source>
        <dbReference type="EMBL" id="TWP51702.1"/>
    </source>
</evidence>
<dbReference type="Pfam" id="PF14659">
    <property type="entry name" value="Phage_int_SAM_3"/>
    <property type="match status" value="1"/>
</dbReference>
<accession>A0A563EVV1</accession>
<evidence type="ECO:0000313" key="6">
    <source>
        <dbReference type="Proteomes" id="UP000316639"/>
    </source>
</evidence>
<protein>
    <submittedName>
        <fullName evidence="5">Site-specific integrase</fullName>
    </submittedName>
</protein>
<keyword evidence="3" id="KW-0233">DNA recombination</keyword>
<dbReference type="GO" id="GO:0003677">
    <property type="term" value="F:DNA binding"/>
    <property type="evidence" value="ECO:0007669"/>
    <property type="project" value="UniProtKB-KW"/>
</dbReference>
<dbReference type="InterPro" id="IPR010998">
    <property type="entry name" value="Integrase_recombinase_N"/>
</dbReference>
<evidence type="ECO:0000256" key="2">
    <source>
        <dbReference type="ARBA" id="ARBA00023125"/>
    </source>
</evidence>
<sequence>MTKRKPNRGQIPGTVFKRGNKWAYAFDGPPHPLTGDRQRITKSGFETEDDAWDAMAEAQNAIKTETYVKPSRAKVSDFFERWIPYAHTTTEPTTAANYEQLAKAYVLPWIGKRSMQEIVPSVIVALYQHLLTAGRRKRDTNWEMFQLWEDAQLSKREIRPREVADKVGVSYAAARKAFRRYEVGRVPSPPEAGLSPKTVQSVHIMLSSAMTTAVVWQYIGRNPVTGVKAPSVPRRPHKTWTPAQLRRFLEEARGERLFAMWVLEAATGMRRSELCGLPLDRFAPEEARVRMNATRVVAGGKVQAGSGKSQKSRRSMALDAFTVAVVRIHVAMIEEEKRLWGSTYQDHGLMFCWEDGTPIYPDTITEHFNRIVDRAGLPRIRLHDVRHTYATIALRSGTHPKIVSSRLGHAKVAFTLDTYTEDIPDIDADAAEAIGGLFLPVLKEEDD</sequence>
<dbReference type="Pfam" id="PF14657">
    <property type="entry name" value="Arm-DNA-bind_4"/>
    <property type="match status" value="1"/>
</dbReference>
<evidence type="ECO:0000256" key="3">
    <source>
        <dbReference type="ARBA" id="ARBA00023172"/>
    </source>
</evidence>
<keyword evidence="2" id="KW-0238">DNA-binding</keyword>